<dbReference type="EC" id="3.2.1.86" evidence="5"/>
<evidence type="ECO:0000256" key="3">
    <source>
        <dbReference type="ARBA" id="ARBA00023295"/>
    </source>
</evidence>
<dbReference type="GO" id="GO:0008706">
    <property type="term" value="F:6-phospho-beta-glucosidase activity"/>
    <property type="evidence" value="ECO:0007669"/>
    <property type="project" value="UniProtKB-EC"/>
</dbReference>
<dbReference type="InterPro" id="IPR017853">
    <property type="entry name" value="GH"/>
</dbReference>
<dbReference type="Gene3D" id="3.20.20.80">
    <property type="entry name" value="Glycosidases"/>
    <property type="match status" value="1"/>
</dbReference>
<dbReference type="SUPFAM" id="SSF51445">
    <property type="entry name" value="(Trans)glycosidases"/>
    <property type="match status" value="1"/>
</dbReference>
<dbReference type="PRINTS" id="PR00131">
    <property type="entry name" value="GLHYDRLASE1"/>
</dbReference>
<evidence type="ECO:0000256" key="1">
    <source>
        <dbReference type="ARBA" id="ARBA00010838"/>
    </source>
</evidence>
<dbReference type="PANTHER" id="PTHR10353">
    <property type="entry name" value="GLYCOSYL HYDROLASE"/>
    <property type="match status" value="1"/>
</dbReference>
<keyword evidence="3 5" id="KW-0326">Glycosidase</keyword>
<evidence type="ECO:0000256" key="2">
    <source>
        <dbReference type="ARBA" id="ARBA00022801"/>
    </source>
</evidence>
<dbReference type="RefSeq" id="WP_055655968.1">
    <property type="nucleotide sequence ID" value="NZ_CABIXC010000006.1"/>
</dbReference>
<dbReference type="InterPro" id="IPR001360">
    <property type="entry name" value="Glyco_hydro_1"/>
</dbReference>
<keyword evidence="2 5" id="KW-0378">Hydrolase</keyword>
<evidence type="ECO:0000313" key="5">
    <source>
        <dbReference type="EMBL" id="CUO43070.1"/>
    </source>
</evidence>
<dbReference type="Proteomes" id="UP000095651">
    <property type="component" value="Unassembled WGS sequence"/>
</dbReference>
<evidence type="ECO:0000313" key="6">
    <source>
        <dbReference type="Proteomes" id="UP000095651"/>
    </source>
</evidence>
<dbReference type="GO" id="GO:0005829">
    <property type="term" value="C:cytosol"/>
    <property type="evidence" value="ECO:0007669"/>
    <property type="project" value="TreeGrafter"/>
</dbReference>
<evidence type="ECO:0000256" key="4">
    <source>
        <dbReference type="RuleBase" id="RU003690"/>
    </source>
</evidence>
<dbReference type="Pfam" id="PF00232">
    <property type="entry name" value="Glyco_hydro_1"/>
    <property type="match status" value="1"/>
</dbReference>
<dbReference type="PANTHER" id="PTHR10353:SF139">
    <property type="entry name" value="6-PHOSPHO-BETA-GLUCOSIDASE GMUD"/>
    <property type="match status" value="1"/>
</dbReference>
<dbReference type="GO" id="GO:0016052">
    <property type="term" value="P:carbohydrate catabolic process"/>
    <property type="evidence" value="ECO:0007669"/>
    <property type="project" value="TreeGrafter"/>
</dbReference>
<proteinExistence type="inferred from homology"/>
<organism evidence="5 6">
    <name type="scientific">Hungatella hathewayi</name>
    <dbReference type="NCBI Taxonomy" id="154046"/>
    <lineage>
        <taxon>Bacteria</taxon>
        <taxon>Bacillati</taxon>
        <taxon>Bacillota</taxon>
        <taxon>Clostridia</taxon>
        <taxon>Lachnospirales</taxon>
        <taxon>Lachnospiraceae</taxon>
        <taxon>Hungatella</taxon>
    </lineage>
</organism>
<dbReference type="EMBL" id="CYZE01000006">
    <property type="protein sequence ID" value="CUO43070.1"/>
    <property type="molecule type" value="Genomic_DNA"/>
</dbReference>
<reference evidence="5 6" key="1">
    <citation type="submission" date="2015-09" db="EMBL/GenBank/DDBJ databases">
        <authorList>
            <consortium name="Pathogen Informatics"/>
        </authorList>
    </citation>
    <scope>NUCLEOTIDE SEQUENCE [LARGE SCALE GENOMIC DNA]</scope>
    <source>
        <strain evidence="5 6">2789STDY5608850</strain>
    </source>
</reference>
<dbReference type="AlphaFoldDB" id="A0A174F425"/>
<sequence>MEYRFNDDFLWGAASSGAQSEGTFPGDGKMPTEWDYWFGKEPEQFFDGVGPSVTSDFYHKYKEYIALMKEVGLNSFRTSFQWSRIFSDCEGTVNETGVRFYQEVLDELLRQGIEPIICLHHFDMPMYWMEKGGFENRETVDGFAKFAAKCFELFGDKVKRWITFNEPIVIAEGGYIYKRHYPALCDCKKAVLVGYHIQLASSMAVREFRKSGKEGTIGIVLNLTPTYCKDETNPEDQKSAEIADLLFNRSFLDPSIRGTYPEKLVSLLKDEGICPEASGSDLEIIRENTVDYLGVNYYHPRRVTRRSTPFEGPFMPEKYFEEYTFEGQKMNKSRGWEIYEKAIYDIGINIRDNYGNVPWYVSENGMGIMDEEQFMDEEGIVIDDYRISFIKDHLMWLHKAIQEGCQCFGYHMWTPFDCWSWRNAYKNRYGFIRVDIKDNCKTSVKKSGRWFKTVAANHGFVV</sequence>
<comment type="similarity">
    <text evidence="1 4">Belongs to the glycosyl hydrolase 1 family.</text>
</comment>
<name>A0A174F425_9FIRM</name>
<dbReference type="FunFam" id="3.20.20.80:FF:000004">
    <property type="entry name" value="Beta-glucosidase 6-phospho-beta-glucosidase"/>
    <property type="match status" value="1"/>
</dbReference>
<accession>A0A174F425</accession>
<protein>
    <submittedName>
        <fullName evidence="5">Beta-glucosidase</fullName>
        <ecNumber evidence="5">3.2.1.86</ecNumber>
    </submittedName>
</protein>
<gene>
    <name evidence="5" type="primary">gmuD_1</name>
    <name evidence="5" type="ORF">ERS852407_02796</name>
</gene>